<reference evidence="2" key="1">
    <citation type="submission" date="2021-02" db="EMBL/GenBank/DDBJ databases">
        <title>Genome-Resolved Metagenomics of a Microbial Community Performing Photosynthetic Biological Nutrient Removal.</title>
        <authorList>
            <person name="Mcdaniel E.A."/>
        </authorList>
    </citation>
    <scope>NUCLEOTIDE SEQUENCE</scope>
    <source>
        <strain evidence="2">UWPOB_OBS1</strain>
    </source>
</reference>
<protein>
    <submittedName>
        <fullName evidence="2">Uncharacterized protein</fullName>
    </submittedName>
</protein>
<evidence type="ECO:0000313" key="2">
    <source>
        <dbReference type="EMBL" id="MBN8660995.1"/>
    </source>
</evidence>
<evidence type="ECO:0000313" key="3">
    <source>
        <dbReference type="Proteomes" id="UP000664277"/>
    </source>
</evidence>
<gene>
    <name evidence="2" type="ORF">J0M35_11555</name>
</gene>
<dbReference type="EMBL" id="JAFLCK010000015">
    <property type="protein sequence ID" value="MBN8660995.1"/>
    <property type="molecule type" value="Genomic_DNA"/>
</dbReference>
<evidence type="ECO:0000256" key="1">
    <source>
        <dbReference type="SAM" id="MobiDB-lite"/>
    </source>
</evidence>
<organism evidence="2 3">
    <name type="scientific">Candidatus Obscuribacter phosphatis</name>
    <dbReference type="NCBI Taxonomy" id="1906157"/>
    <lineage>
        <taxon>Bacteria</taxon>
        <taxon>Bacillati</taxon>
        <taxon>Candidatus Melainabacteria</taxon>
        <taxon>Candidatus Obscuribacterales</taxon>
        <taxon>Candidatus Obscuribacteraceae</taxon>
        <taxon>Candidatus Obscuribacter</taxon>
    </lineage>
</organism>
<dbReference type="AlphaFoldDB" id="A0A8J7TMN8"/>
<feature type="compositionally biased region" description="Basic and acidic residues" evidence="1">
    <location>
        <begin position="7"/>
        <end position="30"/>
    </location>
</feature>
<sequence length="119" mass="13798">MANFNNERIENSRIESRSDVHGHENDHKHEMVREAWDNQNFAGDNMKEVSRSQEIAQAVEIQAARIVASVMKSFDRLPLESQMELVRGLRPENYGTEDVVYNTFLKNIEARNFNQTMTA</sequence>
<comment type="caution">
    <text evidence="2">The sequence shown here is derived from an EMBL/GenBank/DDBJ whole genome shotgun (WGS) entry which is preliminary data.</text>
</comment>
<name>A0A8J7TMN8_9BACT</name>
<accession>A0A8J7TMN8</accession>
<feature type="region of interest" description="Disordered" evidence="1">
    <location>
        <begin position="1"/>
        <end position="30"/>
    </location>
</feature>
<dbReference type="Proteomes" id="UP000664277">
    <property type="component" value="Unassembled WGS sequence"/>
</dbReference>
<proteinExistence type="predicted"/>